<accession>A0ABS6G484</accession>
<dbReference type="EMBL" id="JAHLQK010000005">
    <property type="protein sequence ID" value="MBU5677292.1"/>
    <property type="molecule type" value="Genomic_DNA"/>
</dbReference>
<proteinExistence type="inferred from homology"/>
<evidence type="ECO:0000256" key="10">
    <source>
        <dbReference type="RuleBase" id="RU004136"/>
    </source>
</evidence>
<dbReference type="Pfam" id="PF02875">
    <property type="entry name" value="Mur_ligase_C"/>
    <property type="match status" value="1"/>
</dbReference>
<evidence type="ECO:0000259" key="11">
    <source>
        <dbReference type="Pfam" id="PF01225"/>
    </source>
</evidence>
<evidence type="ECO:0000256" key="2">
    <source>
        <dbReference type="ARBA" id="ARBA00022618"/>
    </source>
</evidence>
<evidence type="ECO:0000256" key="7">
    <source>
        <dbReference type="ARBA" id="ARBA00023306"/>
    </source>
</evidence>
<dbReference type="InterPro" id="IPR000713">
    <property type="entry name" value="Mur_ligase_N"/>
</dbReference>
<keyword evidence="7 9" id="KW-0131">Cell cycle</keyword>
<keyword evidence="1 9" id="KW-0436">Ligase</keyword>
<dbReference type="HAMAP" id="MF_02019">
    <property type="entry name" value="MurF"/>
    <property type="match status" value="1"/>
</dbReference>
<dbReference type="GO" id="GO:0016874">
    <property type="term" value="F:ligase activity"/>
    <property type="evidence" value="ECO:0007669"/>
    <property type="project" value="UniProtKB-KW"/>
</dbReference>
<dbReference type="Proteomes" id="UP000779508">
    <property type="component" value="Unassembled WGS sequence"/>
</dbReference>
<evidence type="ECO:0000313" key="14">
    <source>
        <dbReference type="EMBL" id="MBU5677292.1"/>
    </source>
</evidence>
<gene>
    <name evidence="9" type="primary">murF</name>
    <name evidence="14" type="ORF">KQI88_12795</name>
</gene>
<dbReference type="InterPro" id="IPR005863">
    <property type="entry name" value="UDP-N-AcMur_synth"/>
</dbReference>
<comment type="function">
    <text evidence="9 10">Involved in cell wall formation. Catalyzes the final step in the synthesis of UDP-N-acetylmuramoyl-pentapeptide, the precursor of murein.</text>
</comment>
<dbReference type="RefSeq" id="WP_216417949.1">
    <property type="nucleotide sequence ID" value="NZ_JAHLQK010000005.1"/>
</dbReference>
<dbReference type="NCBIfam" id="TIGR01143">
    <property type="entry name" value="murF"/>
    <property type="match status" value="1"/>
</dbReference>
<keyword evidence="9" id="KW-0963">Cytoplasm</keyword>
<comment type="similarity">
    <text evidence="9">Belongs to the MurCDEF family. MurF subfamily.</text>
</comment>
<comment type="caution">
    <text evidence="14">The sequence shown here is derived from an EMBL/GenBank/DDBJ whole genome shotgun (WGS) entry which is preliminary data.</text>
</comment>
<name>A0ABS6G484_9FIRM</name>
<keyword evidence="6 9" id="KW-0573">Peptidoglycan synthesis</keyword>
<dbReference type="Pfam" id="PF08245">
    <property type="entry name" value="Mur_ligase_M"/>
    <property type="match status" value="1"/>
</dbReference>
<comment type="catalytic activity">
    <reaction evidence="9 10">
        <text>D-alanyl-D-alanine + UDP-N-acetyl-alpha-D-muramoyl-L-alanyl-gamma-D-glutamyl-meso-2,6-diaminopimelate + ATP = UDP-N-acetyl-alpha-D-muramoyl-L-alanyl-gamma-D-glutamyl-meso-2,6-diaminopimeloyl-D-alanyl-D-alanine + ADP + phosphate + H(+)</text>
        <dbReference type="Rhea" id="RHEA:28374"/>
        <dbReference type="ChEBI" id="CHEBI:15378"/>
        <dbReference type="ChEBI" id="CHEBI:30616"/>
        <dbReference type="ChEBI" id="CHEBI:43474"/>
        <dbReference type="ChEBI" id="CHEBI:57822"/>
        <dbReference type="ChEBI" id="CHEBI:61386"/>
        <dbReference type="ChEBI" id="CHEBI:83905"/>
        <dbReference type="ChEBI" id="CHEBI:456216"/>
        <dbReference type="EC" id="6.3.2.10"/>
    </reaction>
</comment>
<dbReference type="PANTHER" id="PTHR43024:SF1">
    <property type="entry name" value="UDP-N-ACETYLMURAMOYL-TRIPEPTIDE--D-ALANYL-D-ALANINE LIGASE"/>
    <property type="match status" value="1"/>
</dbReference>
<dbReference type="InterPro" id="IPR004101">
    <property type="entry name" value="Mur_ligase_C"/>
</dbReference>
<evidence type="ECO:0000313" key="15">
    <source>
        <dbReference type="Proteomes" id="UP000779508"/>
    </source>
</evidence>
<sequence length="463" mass="51538">MIEQSIEAIVEACNGVIINKGNMDTVNKISTDTRTIEAGSMFIPLIGENFDGHMFIEDAIKNGSSSVLIQEGKLENISISKDITIIQVKDTLEALMNIGRYYRNLFNIPFIGVTGSVGKTTTKDLISGVLSGKYNVHKNIGNFNNQIGLPMTLLNLENHHQISVLEMGMSSYGEILDLVNIVNPKIGVITNIGVSHIEHFGSKENIMKAKMEIATNLVKGNYLLVNGDDEHLKNIDKTNKDYEVIFYGLSSSNDFYPTKVEDLGEGGSNFTVDIEGKPITFKIKQLGLHNVYNGLAAVWIGLKYNMTVEEIQRGLDNFEPSKMRLEVIEKNNMKIINDAYNASPDSMKAALDVLQTMKAPRKIAVLGNMFEMGSFAEEGHRSVGEYLAKKKIDILITVGEMADWIGLEAKEHGLDERKIFSVPSNMEAINILEKHINENDAILVKGSRGMTMEEIVRFLQERR</sequence>
<keyword evidence="8 9" id="KW-0961">Cell wall biogenesis/degradation</keyword>
<comment type="subcellular location">
    <subcellularLocation>
        <location evidence="9 10">Cytoplasm</location>
    </subcellularLocation>
</comment>
<dbReference type="InterPro" id="IPR013221">
    <property type="entry name" value="Mur_ligase_cen"/>
</dbReference>
<evidence type="ECO:0000256" key="8">
    <source>
        <dbReference type="ARBA" id="ARBA00023316"/>
    </source>
</evidence>
<dbReference type="InterPro" id="IPR051046">
    <property type="entry name" value="MurCDEF_CellWall_CoF430Synth"/>
</dbReference>
<keyword evidence="3 9" id="KW-0547">Nucleotide-binding</keyword>
<keyword evidence="2 9" id="KW-0132">Cell division</keyword>
<dbReference type="EC" id="6.3.2.10" evidence="9 10"/>
<feature type="binding site" evidence="9">
    <location>
        <begin position="115"/>
        <end position="121"/>
    </location>
    <ligand>
        <name>ATP</name>
        <dbReference type="ChEBI" id="CHEBI:30616"/>
    </ligand>
</feature>
<dbReference type="PANTHER" id="PTHR43024">
    <property type="entry name" value="UDP-N-ACETYLMURAMOYL-TRIPEPTIDE--D-ALANYL-D-ALANINE LIGASE"/>
    <property type="match status" value="1"/>
</dbReference>
<evidence type="ECO:0000256" key="6">
    <source>
        <dbReference type="ARBA" id="ARBA00022984"/>
    </source>
</evidence>
<feature type="domain" description="Mur ligase N-terminal catalytic" evidence="11">
    <location>
        <begin position="26"/>
        <end position="98"/>
    </location>
</feature>
<evidence type="ECO:0000256" key="3">
    <source>
        <dbReference type="ARBA" id="ARBA00022741"/>
    </source>
</evidence>
<evidence type="ECO:0000256" key="9">
    <source>
        <dbReference type="HAMAP-Rule" id="MF_02019"/>
    </source>
</evidence>
<dbReference type="Pfam" id="PF01225">
    <property type="entry name" value="Mur_ligase"/>
    <property type="match status" value="1"/>
</dbReference>
<protein>
    <recommendedName>
        <fullName evidence="9 10">UDP-N-acetylmuramoyl-tripeptide--D-alanyl-D-alanine ligase</fullName>
        <ecNumber evidence="9 10">6.3.2.10</ecNumber>
    </recommendedName>
    <alternativeName>
        <fullName evidence="9">D-alanyl-D-alanine-adding enzyme</fullName>
    </alternativeName>
</protein>
<comment type="pathway">
    <text evidence="9 10">Cell wall biogenesis; peptidoglycan biosynthesis.</text>
</comment>
<evidence type="ECO:0000259" key="13">
    <source>
        <dbReference type="Pfam" id="PF08245"/>
    </source>
</evidence>
<evidence type="ECO:0000259" key="12">
    <source>
        <dbReference type="Pfam" id="PF02875"/>
    </source>
</evidence>
<feature type="domain" description="Mur ligase C-terminal" evidence="12">
    <location>
        <begin position="323"/>
        <end position="448"/>
    </location>
</feature>
<evidence type="ECO:0000256" key="5">
    <source>
        <dbReference type="ARBA" id="ARBA00022960"/>
    </source>
</evidence>
<reference evidence="14 15" key="1">
    <citation type="submission" date="2021-06" db="EMBL/GenBank/DDBJ databases">
        <authorList>
            <person name="Sun Q."/>
            <person name="Li D."/>
        </authorList>
    </citation>
    <scope>NUCLEOTIDE SEQUENCE [LARGE SCALE GENOMIC DNA]</scope>
    <source>
        <strain evidence="14 15">MSJ-5</strain>
    </source>
</reference>
<keyword evidence="15" id="KW-1185">Reference proteome</keyword>
<feature type="domain" description="Mur ligase central" evidence="13">
    <location>
        <begin position="113"/>
        <end position="299"/>
    </location>
</feature>
<organism evidence="14 15">
    <name type="scientific">Alkaliphilus flagellatus</name>
    <dbReference type="NCBI Taxonomy" id="2841507"/>
    <lineage>
        <taxon>Bacteria</taxon>
        <taxon>Bacillati</taxon>
        <taxon>Bacillota</taxon>
        <taxon>Clostridia</taxon>
        <taxon>Peptostreptococcales</taxon>
        <taxon>Natronincolaceae</taxon>
        <taxon>Alkaliphilus</taxon>
    </lineage>
</organism>
<evidence type="ECO:0000256" key="1">
    <source>
        <dbReference type="ARBA" id="ARBA00022598"/>
    </source>
</evidence>
<keyword evidence="5 9" id="KW-0133">Cell shape</keyword>
<keyword evidence="4 9" id="KW-0067">ATP-binding</keyword>
<evidence type="ECO:0000256" key="4">
    <source>
        <dbReference type="ARBA" id="ARBA00022840"/>
    </source>
</evidence>